<gene>
    <name evidence="4" type="ORF">P0Y55_11435</name>
</gene>
<proteinExistence type="predicted"/>
<evidence type="ECO:0000313" key="5">
    <source>
        <dbReference type="Proteomes" id="UP001178662"/>
    </source>
</evidence>
<evidence type="ECO:0000259" key="3">
    <source>
        <dbReference type="PROSITE" id="PS50977"/>
    </source>
</evidence>
<dbReference type="InterPro" id="IPR023772">
    <property type="entry name" value="DNA-bd_HTH_TetR-type_CS"/>
</dbReference>
<evidence type="ECO:0000256" key="1">
    <source>
        <dbReference type="ARBA" id="ARBA00023125"/>
    </source>
</evidence>
<dbReference type="PRINTS" id="PR00455">
    <property type="entry name" value="HTHTETR"/>
</dbReference>
<dbReference type="GO" id="GO:0003677">
    <property type="term" value="F:DNA binding"/>
    <property type="evidence" value="ECO:0007669"/>
    <property type="project" value="UniProtKB-UniRule"/>
</dbReference>
<dbReference type="Proteomes" id="UP001178662">
    <property type="component" value="Chromosome"/>
</dbReference>
<dbReference type="AlphaFoldDB" id="A0AA95ETZ9"/>
<sequence length="299" mass="34172">MLSLIRQNILESATRYFSMNGYAATSIQDIADDCGIAKGSLYKFFQSKEDLFIAFHDSQQNALYSEIESIRANDTISLKEAFILETACHFKFFLNNKFIMHDIKELGPSKGQIAPYFYRLRANHLMYSKDGLLRFLGGEIEPNIWDLVMMYSGTMREYIFLIVFENKPLIVSDVAAYIVDRIEEMASCIIQKKTEPILQSVVMNDYLQCELEGRTISFAACRTNLLENLLSTIKELPITNFRKAELSDAVIILQEELAKESPKSVLVRALLEFVGQQHELSNSTKLIEKYVALQQGHCN</sequence>
<dbReference type="PANTHER" id="PTHR43479">
    <property type="entry name" value="ACREF/ENVCD OPERON REPRESSOR-RELATED"/>
    <property type="match status" value="1"/>
</dbReference>
<evidence type="ECO:0000256" key="2">
    <source>
        <dbReference type="PROSITE-ProRule" id="PRU00335"/>
    </source>
</evidence>
<dbReference type="Pfam" id="PF00440">
    <property type="entry name" value="TetR_N"/>
    <property type="match status" value="1"/>
</dbReference>
<organism evidence="4 5">
    <name type="scientific">Candidatus Cohnella colombiensis</name>
    <dbReference type="NCBI Taxonomy" id="3121368"/>
    <lineage>
        <taxon>Bacteria</taxon>
        <taxon>Bacillati</taxon>
        <taxon>Bacillota</taxon>
        <taxon>Bacilli</taxon>
        <taxon>Bacillales</taxon>
        <taxon>Paenibacillaceae</taxon>
        <taxon>Cohnella</taxon>
    </lineage>
</organism>
<dbReference type="PROSITE" id="PS50977">
    <property type="entry name" value="HTH_TETR_2"/>
    <property type="match status" value="1"/>
</dbReference>
<dbReference type="InterPro" id="IPR001647">
    <property type="entry name" value="HTH_TetR"/>
</dbReference>
<name>A0AA95ETZ9_9BACL</name>
<accession>A0AA95ETZ9</accession>
<reference evidence="4" key="1">
    <citation type="submission" date="2023-03" db="EMBL/GenBank/DDBJ databases">
        <title>Andean soil-derived lignocellulolytic bacterial consortium as a source of novel taxa and putative plastic-active enzymes.</title>
        <authorList>
            <person name="Diaz-Garcia L."/>
            <person name="Chuvochina M."/>
            <person name="Feuerriegel G."/>
            <person name="Bunk B."/>
            <person name="Sproer C."/>
            <person name="Streit W.R."/>
            <person name="Rodriguez L.M."/>
            <person name="Overmann J."/>
            <person name="Jimenez D.J."/>
        </authorList>
    </citation>
    <scope>NUCLEOTIDE SEQUENCE</scope>
    <source>
        <strain evidence="4">MAG 2441</strain>
    </source>
</reference>
<feature type="DNA-binding region" description="H-T-H motif" evidence="2">
    <location>
        <begin position="26"/>
        <end position="45"/>
    </location>
</feature>
<dbReference type="PANTHER" id="PTHR43479:SF22">
    <property type="entry name" value="TRANSCRIPTIONAL REGULATOR, TETR FAMILY"/>
    <property type="match status" value="1"/>
</dbReference>
<dbReference type="PROSITE" id="PS01081">
    <property type="entry name" value="HTH_TETR_1"/>
    <property type="match status" value="1"/>
</dbReference>
<evidence type="ECO:0000313" key="4">
    <source>
        <dbReference type="EMBL" id="WEK53204.1"/>
    </source>
</evidence>
<dbReference type="EMBL" id="CP119317">
    <property type="protein sequence ID" value="WEK53204.1"/>
    <property type="molecule type" value="Genomic_DNA"/>
</dbReference>
<dbReference type="InterPro" id="IPR009057">
    <property type="entry name" value="Homeodomain-like_sf"/>
</dbReference>
<protein>
    <submittedName>
        <fullName evidence="4">TetR/AcrR family transcriptional regulator</fullName>
    </submittedName>
</protein>
<keyword evidence="5" id="KW-1185">Reference proteome</keyword>
<feature type="domain" description="HTH tetR-type" evidence="3">
    <location>
        <begin position="3"/>
        <end position="63"/>
    </location>
</feature>
<dbReference type="Gene3D" id="1.10.357.10">
    <property type="entry name" value="Tetracycline Repressor, domain 2"/>
    <property type="match status" value="1"/>
</dbReference>
<keyword evidence="1 2" id="KW-0238">DNA-binding</keyword>
<dbReference type="SUPFAM" id="SSF46689">
    <property type="entry name" value="Homeodomain-like"/>
    <property type="match status" value="1"/>
</dbReference>
<dbReference type="InterPro" id="IPR050624">
    <property type="entry name" value="HTH-type_Tx_Regulator"/>
</dbReference>